<comment type="caution">
    <text evidence="3">The sequence shown here is derived from an EMBL/GenBank/DDBJ whole genome shotgun (WGS) entry which is preliminary data.</text>
</comment>
<protein>
    <submittedName>
        <fullName evidence="3">Uncharacterized protein</fullName>
    </submittedName>
</protein>
<feature type="region of interest" description="Disordered" evidence="2">
    <location>
        <begin position="396"/>
        <end position="429"/>
    </location>
</feature>
<sequence length="520" mass="59281">MSSRNNSPLPKTTRGSFASIDSDCRRPKVSERKPSPNSRSSKEKPVVMRVSEMQQSQLREELKRVKEELSELKKKKTQGLAESNGRIMMLEAEAAKAKDSEMKMLESLFSQTKQLEQTKILLEEAKLETRNLQDRIGDMENSAAFTSRRFGKHGSIPSVQNQEELRKLRNELRIALEAEERRKKAIDDLATLLAEVTTEATHAKAGLAAIKPELEESRAEAALANATLKRTEQSLQEVQKDYDKLKLEHEESAMAWKAKEDGYKNCIKISEEQMQKKDQENSKLSDILKLASEENFKLRDIITLAMNEATMVKESLEIAQRENGELHERLSKKENDLQQLQLDYESLKVSEASALQSLRELKNLLASDSANNSNKASNLTKVRSFRASNGTVDDSMITKSAKNRQFNGLSNEKPRVHSSRWSNEKPRAHNRHGHGLDVFNCLVFDKDGSFEIKDKQLGSVSVVPEKRLPSSLFVDDRRSNRDDAIDVVMMQNAEIEKQKRKKTIFERFSDSLRRKNFLKS</sequence>
<feature type="compositionally biased region" description="Polar residues" evidence="2">
    <location>
        <begin position="1"/>
        <end position="16"/>
    </location>
</feature>
<dbReference type="EMBL" id="JADCNM010000002">
    <property type="protein sequence ID" value="KAG0494677.1"/>
    <property type="molecule type" value="Genomic_DNA"/>
</dbReference>
<dbReference type="PANTHER" id="PTHR35164">
    <property type="entry name" value="EXPRESSED PROTEIN"/>
    <property type="match status" value="1"/>
</dbReference>
<dbReference type="OrthoDB" id="774313at2759"/>
<organism evidence="3 4">
    <name type="scientific">Vanilla planifolia</name>
    <name type="common">Vanilla</name>
    <dbReference type="NCBI Taxonomy" id="51239"/>
    <lineage>
        <taxon>Eukaryota</taxon>
        <taxon>Viridiplantae</taxon>
        <taxon>Streptophyta</taxon>
        <taxon>Embryophyta</taxon>
        <taxon>Tracheophyta</taxon>
        <taxon>Spermatophyta</taxon>
        <taxon>Magnoliopsida</taxon>
        <taxon>Liliopsida</taxon>
        <taxon>Asparagales</taxon>
        <taxon>Orchidaceae</taxon>
        <taxon>Vanilloideae</taxon>
        <taxon>Vanilleae</taxon>
        <taxon>Vanilla</taxon>
    </lineage>
</organism>
<evidence type="ECO:0000313" key="3">
    <source>
        <dbReference type="EMBL" id="KAG0494677.1"/>
    </source>
</evidence>
<accession>A0A835VDF0</accession>
<gene>
    <name evidence="3" type="ORF">HPP92_005671</name>
</gene>
<name>A0A835VDF0_VANPL</name>
<feature type="coiled-coil region" evidence="1">
    <location>
        <begin position="316"/>
        <end position="350"/>
    </location>
</feature>
<dbReference type="Proteomes" id="UP000639772">
    <property type="component" value="Unassembled WGS sequence"/>
</dbReference>
<dbReference type="AlphaFoldDB" id="A0A835VDF0"/>
<reference evidence="3 4" key="1">
    <citation type="journal article" date="2020" name="Nat. Food">
        <title>A phased Vanilla planifolia genome enables genetic improvement of flavour and production.</title>
        <authorList>
            <person name="Hasing T."/>
            <person name="Tang H."/>
            <person name="Brym M."/>
            <person name="Khazi F."/>
            <person name="Huang T."/>
            <person name="Chambers A.H."/>
        </authorList>
    </citation>
    <scope>NUCLEOTIDE SEQUENCE [LARGE SCALE GENOMIC DNA]</scope>
    <source>
        <tissue evidence="3">Leaf</tissue>
    </source>
</reference>
<feature type="compositionally biased region" description="Basic and acidic residues" evidence="2">
    <location>
        <begin position="22"/>
        <end position="46"/>
    </location>
</feature>
<proteinExistence type="predicted"/>
<keyword evidence="1" id="KW-0175">Coiled coil</keyword>
<evidence type="ECO:0000313" key="4">
    <source>
        <dbReference type="Proteomes" id="UP000639772"/>
    </source>
</evidence>
<evidence type="ECO:0000256" key="1">
    <source>
        <dbReference type="SAM" id="Coils"/>
    </source>
</evidence>
<dbReference type="PANTHER" id="PTHR35164:SF9">
    <property type="entry name" value="EXPRESSED PROTEIN"/>
    <property type="match status" value="1"/>
</dbReference>
<feature type="region of interest" description="Disordered" evidence="2">
    <location>
        <begin position="1"/>
        <end position="59"/>
    </location>
</feature>
<evidence type="ECO:0000256" key="2">
    <source>
        <dbReference type="SAM" id="MobiDB-lite"/>
    </source>
</evidence>
<feature type="compositionally biased region" description="Polar residues" evidence="2">
    <location>
        <begin position="396"/>
        <end position="410"/>
    </location>
</feature>